<dbReference type="Proteomes" id="UP000789719">
    <property type="component" value="Unassembled WGS sequence"/>
</dbReference>
<feature type="transmembrane region" description="Helical" evidence="1">
    <location>
        <begin position="195"/>
        <end position="214"/>
    </location>
</feature>
<keyword evidence="1" id="KW-1133">Transmembrane helix</keyword>
<feature type="transmembrane region" description="Helical" evidence="1">
    <location>
        <begin position="322"/>
        <end position="352"/>
    </location>
</feature>
<feature type="transmembrane region" description="Helical" evidence="1">
    <location>
        <begin position="226"/>
        <end position="245"/>
    </location>
</feature>
<dbReference type="RefSeq" id="WP_230097769.1">
    <property type="nucleotide sequence ID" value="NZ_CAKKNT010000001.1"/>
</dbReference>
<reference evidence="3 4" key="1">
    <citation type="submission" date="2021-11" db="EMBL/GenBank/DDBJ databases">
        <authorList>
            <person name="Depoorter E."/>
        </authorList>
    </citation>
    <scope>NUCLEOTIDE SEQUENCE [LARGE SCALE GENOMIC DNA]</scope>
    <source>
        <strain evidence="3 4">LMG 24286</strain>
    </source>
</reference>
<name>A0ABM8Z886_9LACO</name>
<keyword evidence="1" id="KW-0472">Membrane</keyword>
<keyword evidence="4" id="KW-1185">Reference proteome</keyword>
<feature type="transmembrane region" description="Helical" evidence="1">
    <location>
        <begin position="59"/>
        <end position="81"/>
    </location>
</feature>
<feature type="transmembrane region" description="Helical" evidence="1">
    <location>
        <begin position="166"/>
        <end position="183"/>
    </location>
</feature>
<evidence type="ECO:0000313" key="4">
    <source>
        <dbReference type="Proteomes" id="UP000789719"/>
    </source>
</evidence>
<evidence type="ECO:0000313" key="3">
    <source>
        <dbReference type="EMBL" id="CAH0417638.1"/>
    </source>
</evidence>
<dbReference type="Pfam" id="PF01757">
    <property type="entry name" value="Acyl_transf_3"/>
    <property type="match status" value="1"/>
</dbReference>
<accession>A0ABM8Z886</accession>
<gene>
    <name evidence="3" type="ORF">WGH24286_00050</name>
</gene>
<proteinExistence type="predicted"/>
<feature type="transmembrane region" description="Helical" evidence="1">
    <location>
        <begin position="21"/>
        <end position="39"/>
    </location>
</feature>
<keyword evidence="1" id="KW-0812">Transmembrane</keyword>
<feature type="domain" description="Acyltransferase 3" evidence="2">
    <location>
        <begin position="19"/>
        <end position="338"/>
    </location>
</feature>
<evidence type="ECO:0000259" key="2">
    <source>
        <dbReference type="Pfam" id="PF01757"/>
    </source>
</evidence>
<organism evidence="3 4">
    <name type="scientific">Periweissella ghanensis</name>
    <dbReference type="NCBI Taxonomy" id="467997"/>
    <lineage>
        <taxon>Bacteria</taxon>
        <taxon>Bacillati</taxon>
        <taxon>Bacillota</taxon>
        <taxon>Bacilli</taxon>
        <taxon>Lactobacillales</taxon>
        <taxon>Lactobacillaceae</taxon>
        <taxon>Periweissella</taxon>
    </lineage>
</organism>
<comment type="caution">
    <text evidence="3">The sequence shown here is derived from an EMBL/GenBank/DDBJ whole genome shotgun (WGS) entry which is preliminary data.</text>
</comment>
<feature type="transmembrane region" description="Helical" evidence="1">
    <location>
        <begin position="290"/>
        <end position="310"/>
    </location>
</feature>
<dbReference type="EMBL" id="CAKKNT010000001">
    <property type="protein sequence ID" value="CAH0417638.1"/>
    <property type="molecule type" value="Genomic_DNA"/>
</dbReference>
<protein>
    <recommendedName>
        <fullName evidence="2">Acyltransferase 3 domain-containing protein</fullName>
    </recommendedName>
</protein>
<feature type="transmembrane region" description="Helical" evidence="1">
    <location>
        <begin position="134"/>
        <end position="157"/>
    </location>
</feature>
<dbReference type="InterPro" id="IPR002656">
    <property type="entry name" value="Acyl_transf_3_dom"/>
</dbReference>
<feature type="transmembrane region" description="Helical" evidence="1">
    <location>
        <begin position="93"/>
        <end position="114"/>
    </location>
</feature>
<evidence type="ECO:0000256" key="1">
    <source>
        <dbReference type="SAM" id="Phobius"/>
    </source>
</evidence>
<feature type="transmembrane region" description="Helical" evidence="1">
    <location>
        <begin position="257"/>
        <end position="278"/>
    </location>
</feature>
<sequence length="371" mass="42629">MKENGNMPNLHKLQPPHFAGIDYIKVVACFSVLLVHFRLNVQYTIPANTFGRFVALFMATDYELFITSVPLFFMCTGYLMLNKKFSYDYYIKLGKVLLLYLMCSLLTYVILVAIKHQTLAVHQIWDGIRTYQLIGYAWYVKIYATLYLLIPFINLLIARFNEANKYWLLALIGVLMLAVGLPTPLSTGFGINFPINYHVIYQLYPYVYYLIGAYLRKFPIKINWQWLLSVEILTTVAGIGINMLRRAPFVGGAEGNYPSLLVMVQSLALFMLINALANRPTKWVSWLSKYTLPIYLMSFVVDMYIYPFFIHLLGSGKATIPYALVIGIVVFGLSLALTLIAEAVTNFIWPYLYRVLGMPQMLWRKPVKVSQ</sequence>